<evidence type="ECO:0000313" key="10">
    <source>
        <dbReference type="EMBL" id="MFD2276484.1"/>
    </source>
</evidence>
<protein>
    <submittedName>
        <fullName evidence="10">NirA family protein</fullName>
    </submittedName>
</protein>
<dbReference type="InterPro" id="IPR006066">
    <property type="entry name" value="NO2/SO3_Rdtase_FeS/sirohaem_BS"/>
</dbReference>
<dbReference type="NCBIfam" id="NF007126">
    <property type="entry name" value="PRK09567.1"/>
    <property type="match status" value="1"/>
</dbReference>
<dbReference type="InterPro" id="IPR012798">
    <property type="entry name" value="Cbl_synth_CobG-like"/>
</dbReference>
<feature type="domain" description="Nitrite/Sulfite reductase ferredoxin-like" evidence="9">
    <location>
        <begin position="92"/>
        <end position="156"/>
    </location>
</feature>
<accession>A0ABW5E300</accession>
<evidence type="ECO:0000256" key="5">
    <source>
        <dbReference type="ARBA" id="ARBA00023002"/>
    </source>
</evidence>
<feature type="domain" description="Nitrite/sulphite reductase 4Fe-4S" evidence="8">
    <location>
        <begin position="429"/>
        <end position="567"/>
    </location>
</feature>
<evidence type="ECO:0000256" key="6">
    <source>
        <dbReference type="ARBA" id="ARBA00023004"/>
    </source>
</evidence>
<comment type="caution">
    <text evidence="10">The sequence shown here is derived from an EMBL/GenBank/DDBJ whole genome shotgun (WGS) entry which is preliminary data.</text>
</comment>
<keyword evidence="6" id="KW-0408">Iron</keyword>
<dbReference type="InterPro" id="IPR051329">
    <property type="entry name" value="NIR_SIR_4Fe-4S"/>
</dbReference>
<dbReference type="SUPFAM" id="SSF56014">
    <property type="entry name" value="Nitrite and sulphite reductase 4Fe-4S domain-like"/>
    <property type="match status" value="2"/>
</dbReference>
<dbReference type="NCBIfam" id="TIGR02435">
    <property type="entry name" value="CobG"/>
    <property type="match status" value="1"/>
</dbReference>
<sequence length="572" mass="63630">MAAFTQEQKEYLASRIQETYPFLAQNAVGQFTNDPEEAVYGTPIDELSKEELVKYKQHGLDCWDTMLTNAAKNIFPNEDDMFRYKFYGMFHVKPTQDSFMLRCRIPGGILNSFQFKGLAEIAADWGGNYTDITTRGNMQIREIMPKNVVNVLQKLTDIGLTSRGAGADNVRNVTATPTSGFDPQELIDVAPLAKAMHHYILNDRELYGLPRKFNISFDSGGQVSTCADTNDIGFYAIRAGAAADVEPGVYFRVQLCGITGHKQLASDCGLLVHPDEAVAVAAAILRVFLEHGDRSNRKRARMKYLIDDWGHGKFLEHVQEKLAFDLRFVPLENCEPMPKKNRQGHFGIHPQKQQGLSYVGVVTPVGRMLPEQMHQLAALTNRFGSGNMRLTAWQNLIIPDIRNEDIPSFIAQLKIIGFNHTTSNVAGGLVACTGNVGCKFAAANTKAHSRILTEYIEQHLELDTPLNIHLTGCPHSCAQHYVGDIGLQGAQCKVDGKSVEGYHIVLGGGVDDNGAIAQDVFQAVPFSEIPDLVVQMLKTYLAKRQDNEDFAHFTRRHDTDQLRSLFKREIAA</sequence>
<dbReference type="InterPro" id="IPR036136">
    <property type="entry name" value="Nit/Sulf_reduc_fer-like_dom_sf"/>
</dbReference>
<dbReference type="Pfam" id="PF01077">
    <property type="entry name" value="NIR_SIR"/>
    <property type="match status" value="2"/>
</dbReference>
<dbReference type="SUPFAM" id="SSF55124">
    <property type="entry name" value="Nitrite/Sulfite reductase N-terminal domain-like"/>
    <property type="match status" value="2"/>
</dbReference>
<dbReference type="PROSITE" id="PS00365">
    <property type="entry name" value="NIR_SIR"/>
    <property type="match status" value="1"/>
</dbReference>
<feature type="domain" description="Nitrite/Sulfite reductase ferredoxin-like" evidence="9">
    <location>
        <begin position="349"/>
        <end position="414"/>
    </location>
</feature>
<dbReference type="PANTHER" id="PTHR32439:SF0">
    <property type="entry name" value="FERREDOXIN--NITRITE REDUCTASE, CHLOROPLASTIC"/>
    <property type="match status" value="1"/>
</dbReference>
<dbReference type="InterPro" id="IPR005117">
    <property type="entry name" value="NiRdtase/SiRdtase_haem-b_fer"/>
</dbReference>
<keyword evidence="11" id="KW-1185">Reference proteome</keyword>
<evidence type="ECO:0000256" key="4">
    <source>
        <dbReference type="ARBA" id="ARBA00022723"/>
    </source>
</evidence>
<organism evidence="10 11">
    <name type="scientific">Rubritalea spongiae</name>
    <dbReference type="NCBI Taxonomy" id="430797"/>
    <lineage>
        <taxon>Bacteria</taxon>
        <taxon>Pseudomonadati</taxon>
        <taxon>Verrucomicrobiota</taxon>
        <taxon>Verrucomicrobiia</taxon>
        <taxon>Verrucomicrobiales</taxon>
        <taxon>Rubritaleaceae</taxon>
        <taxon>Rubritalea</taxon>
    </lineage>
</organism>
<name>A0ABW5E300_9BACT</name>
<evidence type="ECO:0000259" key="8">
    <source>
        <dbReference type="Pfam" id="PF01077"/>
    </source>
</evidence>
<reference evidence="11" key="1">
    <citation type="journal article" date="2019" name="Int. J. Syst. Evol. Microbiol.">
        <title>The Global Catalogue of Microorganisms (GCM) 10K type strain sequencing project: providing services to taxonomists for standard genome sequencing and annotation.</title>
        <authorList>
            <consortium name="The Broad Institute Genomics Platform"/>
            <consortium name="The Broad Institute Genome Sequencing Center for Infectious Disease"/>
            <person name="Wu L."/>
            <person name="Ma J."/>
        </authorList>
    </citation>
    <scope>NUCLEOTIDE SEQUENCE [LARGE SCALE GENOMIC DNA]</scope>
    <source>
        <strain evidence="11">JCM 16545</strain>
    </source>
</reference>
<dbReference type="InterPro" id="IPR045854">
    <property type="entry name" value="NO2/SO3_Rdtase_4Fe4S_sf"/>
</dbReference>
<dbReference type="Gene3D" id="3.90.480.10">
    <property type="entry name" value="Sulfite Reductase Hemoprotein,Domain 2"/>
    <property type="match status" value="1"/>
</dbReference>
<dbReference type="Proteomes" id="UP001597297">
    <property type="component" value="Unassembled WGS sequence"/>
</dbReference>
<dbReference type="EMBL" id="JBHUJC010000025">
    <property type="protein sequence ID" value="MFD2276484.1"/>
    <property type="molecule type" value="Genomic_DNA"/>
</dbReference>
<keyword evidence="5" id="KW-0560">Oxidoreductase</keyword>
<dbReference type="PRINTS" id="PR00397">
    <property type="entry name" value="SIROHAEM"/>
</dbReference>
<evidence type="ECO:0000256" key="7">
    <source>
        <dbReference type="ARBA" id="ARBA00023014"/>
    </source>
</evidence>
<evidence type="ECO:0000256" key="2">
    <source>
        <dbReference type="ARBA" id="ARBA00022485"/>
    </source>
</evidence>
<feature type="domain" description="Nitrite/sulphite reductase 4Fe-4S" evidence="8">
    <location>
        <begin position="167"/>
        <end position="323"/>
    </location>
</feature>
<evidence type="ECO:0000256" key="1">
    <source>
        <dbReference type="ARBA" id="ARBA00010429"/>
    </source>
</evidence>
<comment type="similarity">
    <text evidence="1">Belongs to the nitrite and sulfite reductase 4Fe-4S domain family.</text>
</comment>
<dbReference type="Gene3D" id="3.30.413.10">
    <property type="entry name" value="Sulfite Reductase Hemoprotein, domain 1"/>
    <property type="match status" value="2"/>
</dbReference>
<dbReference type="Pfam" id="PF03460">
    <property type="entry name" value="NIR_SIR_ferr"/>
    <property type="match status" value="2"/>
</dbReference>
<evidence type="ECO:0000256" key="3">
    <source>
        <dbReference type="ARBA" id="ARBA00022617"/>
    </source>
</evidence>
<keyword evidence="3" id="KW-0349">Heme</keyword>
<proteinExistence type="inferred from homology"/>
<dbReference type="PANTHER" id="PTHR32439">
    <property type="entry name" value="FERREDOXIN--NITRITE REDUCTASE, CHLOROPLASTIC"/>
    <property type="match status" value="1"/>
</dbReference>
<evidence type="ECO:0000259" key="9">
    <source>
        <dbReference type="Pfam" id="PF03460"/>
    </source>
</evidence>
<keyword evidence="2" id="KW-0004">4Fe-4S</keyword>
<keyword evidence="7" id="KW-0411">Iron-sulfur</keyword>
<gene>
    <name evidence="10" type="ORF">ACFSQZ_08395</name>
</gene>
<dbReference type="RefSeq" id="WP_377093046.1">
    <property type="nucleotide sequence ID" value="NZ_JBHSJM010000001.1"/>
</dbReference>
<dbReference type="InterPro" id="IPR006067">
    <property type="entry name" value="NO2/SO3_Rdtase_4Fe4S_dom"/>
</dbReference>
<keyword evidence="4" id="KW-0479">Metal-binding</keyword>
<evidence type="ECO:0000313" key="11">
    <source>
        <dbReference type="Proteomes" id="UP001597297"/>
    </source>
</evidence>